<proteinExistence type="predicted"/>
<reference evidence="2 3" key="1">
    <citation type="journal article" date="2015" name="Nature">
        <title>rRNA introns, odd ribosomes, and small enigmatic genomes across a large radiation of phyla.</title>
        <authorList>
            <person name="Brown C.T."/>
            <person name="Hug L.A."/>
            <person name="Thomas B.C."/>
            <person name="Sharon I."/>
            <person name="Castelle C.J."/>
            <person name="Singh A."/>
            <person name="Wilkins M.J."/>
            <person name="Williams K.H."/>
            <person name="Banfield J.F."/>
        </authorList>
    </citation>
    <scope>NUCLEOTIDE SEQUENCE [LARGE SCALE GENOMIC DNA]</scope>
</reference>
<sequence length="72" mass="7715">MAKSRVGLAPPGGPELLQRQVPAIRTLAQLEMMFGIRLVSPAGSRQVGKLHDADHQDPPAMPFGVWPDDGSN</sequence>
<evidence type="ECO:0000313" key="2">
    <source>
        <dbReference type="EMBL" id="KKR40000.1"/>
    </source>
</evidence>
<accession>A0A0G0SYT8</accession>
<dbReference type="AlphaFoldDB" id="A0A0G0SYT8"/>
<dbReference type="EMBL" id="LBXZ01000011">
    <property type="protein sequence ID" value="KKR40000.1"/>
    <property type="molecule type" value="Genomic_DNA"/>
</dbReference>
<organism evidence="2 3">
    <name type="scientific">Candidatus Yanofskybacteria bacterium GW2011_GWE2_40_11</name>
    <dbReference type="NCBI Taxonomy" id="1619033"/>
    <lineage>
        <taxon>Bacteria</taxon>
        <taxon>Candidatus Yanofskyibacteriota</taxon>
    </lineage>
</organism>
<evidence type="ECO:0000313" key="3">
    <source>
        <dbReference type="Proteomes" id="UP000034072"/>
    </source>
</evidence>
<gene>
    <name evidence="2" type="ORF">UT75_C0011G0028</name>
</gene>
<feature type="region of interest" description="Disordered" evidence="1">
    <location>
        <begin position="47"/>
        <end position="72"/>
    </location>
</feature>
<name>A0A0G0SYT8_9BACT</name>
<dbReference type="Proteomes" id="UP000034072">
    <property type="component" value="Unassembled WGS sequence"/>
</dbReference>
<comment type="caution">
    <text evidence="2">The sequence shown here is derived from an EMBL/GenBank/DDBJ whole genome shotgun (WGS) entry which is preliminary data.</text>
</comment>
<evidence type="ECO:0000256" key="1">
    <source>
        <dbReference type="SAM" id="MobiDB-lite"/>
    </source>
</evidence>
<protein>
    <submittedName>
        <fullName evidence="2">Uncharacterized protein</fullName>
    </submittedName>
</protein>